<dbReference type="Pfam" id="PF06969">
    <property type="entry name" value="HemN_C"/>
    <property type="match status" value="1"/>
</dbReference>
<comment type="cofactor">
    <cofactor evidence="1">
        <name>[4Fe-4S] cluster</name>
        <dbReference type="ChEBI" id="CHEBI:49883"/>
    </cofactor>
</comment>
<dbReference type="SMART" id="SM00729">
    <property type="entry name" value="Elp3"/>
    <property type="match status" value="1"/>
</dbReference>
<dbReference type="GO" id="GO:0051539">
    <property type="term" value="F:4 iron, 4 sulfur cluster binding"/>
    <property type="evidence" value="ECO:0007669"/>
    <property type="project" value="UniProtKB-UniRule"/>
</dbReference>
<evidence type="ECO:0000313" key="12">
    <source>
        <dbReference type="EMBL" id="PIT71056.1"/>
    </source>
</evidence>
<dbReference type="InterPro" id="IPR034505">
    <property type="entry name" value="Coproporphyrinogen-III_oxidase"/>
</dbReference>
<keyword evidence="6 10" id="KW-0479">Metal-binding</keyword>
<keyword evidence="10" id="KW-0004">4Fe-4S</keyword>
<keyword evidence="8 10" id="KW-0411">Iron-sulfur</keyword>
<dbReference type="InterPro" id="IPR007197">
    <property type="entry name" value="rSAM"/>
</dbReference>
<evidence type="ECO:0000256" key="6">
    <source>
        <dbReference type="ARBA" id="ARBA00022723"/>
    </source>
</evidence>
<dbReference type="GO" id="GO:0006779">
    <property type="term" value="P:porphyrin-containing compound biosynthetic process"/>
    <property type="evidence" value="ECO:0007669"/>
    <property type="project" value="InterPro"/>
</dbReference>
<sequence length="399" mass="45510">MNEPFGIYIHWPFCAAKCPYCDFNSHVRLHGVDQPRFVTAFEREIETQYPKIGPRHITSIFIGGGTPSLMEPQTVDALLQALARKWILDDKVEITLEANPSSVEAERFRGYRAAGVNRLSLGVQALNDRALRKLGQLHNVEQALYAIALARQIFPRLSFDLIYARPEQTLVQWKSELVQAIDLAADHLSLYQLTIEEGTAFKRLHDAGRLILPPSERAADMYHLTQEITALYGLPAYEISNHAMPGAESAHNLLYWRYHQYAGFGPGAHGRFIENIPNHSSTFSKTSLSHLENRKRYVTINEKHPEQWLELVEKTGHGCIETERLTTEQQANEMLIMGLRLCEGLELTRYETLSPKRIPMEKLIDLQHQELVEMVDNQRLKATTKGRIVLDHIISQLAN</sequence>
<dbReference type="Gene3D" id="3.20.20.70">
    <property type="entry name" value="Aldolase class I"/>
    <property type="match status" value="1"/>
</dbReference>
<keyword evidence="10" id="KW-0963">Cytoplasm</keyword>
<evidence type="ECO:0000256" key="1">
    <source>
        <dbReference type="ARBA" id="ARBA00001966"/>
    </source>
</evidence>
<reference evidence="12 13" key="1">
    <citation type="submission" date="2017-06" db="EMBL/GenBank/DDBJ databases">
        <title>Draft genome of Bartonella tribocorum C635.</title>
        <authorList>
            <person name="Hadjadj L."/>
            <person name="Jiyipong T."/>
            <person name="Diene S.M."/>
            <person name="Morand S."/>
            <person name="Rolain J.-M."/>
        </authorList>
    </citation>
    <scope>NUCLEOTIDE SEQUENCE [LARGE SCALE GENOMIC DNA]</scope>
    <source>
        <strain evidence="12 13">C635</strain>
    </source>
</reference>
<evidence type="ECO:0000256" key="4">
    <source>
        <dbReference type="ARBA" id="ARBA00022617"/>
    </source>
</evidence>
<proteinExistence type="inferred from homology"/>
<dbReference type="NCBIfam" id="TIGR00539">
    <property type="entry name" value="hemN_rel"/>
    <property type="match status" value="1"/>
</dbReference>
<dbReference type="Pfam" id="PF04055">
    <property type="entry name" value="Radical_SAM"/>
    <property type="match status" value="1"/>
</dbReference>
<evidence type="ECO:0000256" key="2">
    <source>
        <dbReference type="ARBA" id="ARBA00006100"/>
    </source>
</evidence>
<dbReference type="InterPro" id="IPR004559">
    <property type="entry name" value="HemW-like"/>
</dbReference>
<evidence type="ECO:0000259" key="11">
    <source>
        <dbReference type="PROSITE" id="PS51918"/>
    </source>
</evidence>
<gene>
    <name evidence="12" type="ORF">CEV08_00355</name>
</gene>
<keyword evidence="5 10" id="KW-0949">S-adenosyl-L-methionine</keyword>
<comment type="function">
    <text evidence="10">Probably acts as a heme chaperone, transferring heme to an unknown acceptor. Binds one molecule of heme per monomer, possibly covalently. Binds 1 [4Fe-4S] cluster. The cluster is coordinated with 3 cysteines and an exchangeable S-adenosyl-L-methionine.</text>
</comment>
<name>A0A2M6UY13_9HYPH</name>
<dbReference type="GO" id="GO:0046872">
    <property type="term" value="F:metal ion binding"/>
    <property type="evidence" value="ECO:0007669"/>
    <property type="project" value="UniProtKB-UniRule"/>
</dbReference>
<evidence type="ECO:0000313" key="13">
    <source>
        <dbReference type="Proteomes" id="UP000230791"/>
    </source>
</evidence>
<accession>A0A2M6UY13</accession>
<protein>
    <recommendedName>
        <fullName evidence="3 10">Heme chaperone HemW</fullName>
    </recommendedName>
</protein>
<keyword evidence="7 10" id="KW-0408">Iron</keyword>
<dbReference type="SUPFAM" id="SSF102114">
    <property type="entry name" value="Radical SAM enzymes"/>
    <property type="match status" value="1"/>
</dbReference>
<feature type="domain" description="Radical SAM core" evidence="11">
    <location>
        <begin position="1"/>
        <end position="235"/>
    </location>
</feature>
<dbReference type="SFLD" id="SFLDF00562">
    <property type="entry name" value="HemN-like__clustered_with_heat"/>
    <property type="match status" value="1"/>
</dbReference>
<keyword evidence="4 10" id="KW-0349">Heme</keyword>
<dbReference type="InterPro" id="IPR010723">
    <property type="entry name" value="HemN_C"/>
</dbReference>
<comment type="caution">
    <text evidence="12">The sequence shown here is derived from an EMBL/GenBank/DDBJ whole genome shotgun (WGS) entry which is preliminary data.</text>
</comment>
<dbReference type="GO" id="GO:0004109">
    <property type="term" value="F:coproporphyrinogen oxidase activity"/>
    <property type="evidence" value="ECO:0007669"/>
    <property type="project" value="InterPro"/>
</dbReference>
<comment type="similarity">
    <text evidence="2">Belongs to the anaerobic coproporphyrinogen-III oxidase family. HemW subfamily.</text>
</comment>
<dbReference type="OrthoDB" id="9808022at2"/>
<evidence type="ECO:0000256" key="10">
    <source>
        <dbReference type="RuleBase" id="RU364116"/>
    </source>
</evidence>
<keyword evidence="9 10" id="KW-0143">Chaperone</keyword>
<dbReference type="PROSITE" id="PS51918">
    <property type="entry name" value="RADICAL_SAM"/>
    <property type="match status" value="1"/>
</dbReference>
<evidence type="ECO:0000256" key="9">
    <source>
        <dbReference type="ARBA" id="ARBA00023186"/>
    </source>
</evidence>
<dbReference type="PANTHER" id="PTHR13932:SF5">
    <property type="entry name" value="RADICAL S-ADENOSYL METHIONINE DOMAIN-CONTAINING PROTEIN 1, MITOCHONDRIAL"/>
    <property type="match status" value="1"/>
</dbReference>
<dbReference type="SFLD" id="SFLDS00029">
    <property type="entry name" value="Radical_SAM"/>
    <property type="match status" value="1"/>
</dbReference>
<evidence type="ECO:0000256" key="8">
    <source>
        <dbReference type="ARBA" id="ARBA00023014"/>
    </source>
</evidence>
<dbReference type="InterPro" id="IPR058240">
    <property type="entry name" value="rSAM_sf"/>
</dbReference>
<evidence type="ECO:0000256" key="3">
    <source>
        <dbReference type="ARBA" id="ARBA00017228"/>
    </source>
</evidence>
<dbReference type="GO" id="GO:0005737">
    <property type="term" value="C:cytoplasm"/>
    <property type="evidence" value="ECO:0007669"/>
    <property type="project" value="UniProtKB-SubCell"/>
</dbReference>
<dbReference type="AlphaFoldDB" id="A0A2M6UY13"/>
<dbReference type="InterPro" id="IPR013785">
    <property type="entry name" value="Aldolase_TIM"/>
</dbReference>
<evidence type="ECO:0000256" key="5">
    <source>
        <dbReference type="ARBA" id="ARBA00022691"/>
    </source>
</evidence>
<dbReference type="EMBL" id="NJPP01000001">
    <property type="protein sequence ID" value="PIT71056.1"/>
    <property type="molecule type" value="Genomic_DNA"/>
</dbReference>
<dbReference type="SFLD" id="SFLDG01065">
    <property type="entry name" value="anaerobic_coproporphyrinogen-I"/>
    <property type="match status" value="1"/>
</dbReference>
<dbReference type="InterPro" id="IPR006638">
    <property type="entry name" value="Elp3/MiaA/NifB-like_rSAM"/>
</dbReference>
<dbReference type="RefSeq" id="WP_100129811.1">
    <property type="nucleotide sequence ID" value="NZ_CADDYJ010000001.1"/>
</dbReference>
<organism evidence="12 13">
    <name type="scientific">Bartonella tribocorum</name>
    <dbReference type="NCBI Taxonomy" id="85701"/>
    <lineage>
        <taxon>Bacteria</taxon>
        <taxon>Pseudomonadati</taxon>
        <taxon>Pseudomonadota</taxon>
        <taxon>Alphaproteobacteria</taxon>
        <taxon>Hyphomicrobiales</taxon>
        <taxon>Bartonellaceae</taxon>
        <taxon>Bartonella</taxon>
    </lineage>
</organism>
<comment type="subcellular location">
    <subcellularLocation>
        <location evidence="10">Cytoplasm</location>
    </subcellularLocation>
</comment>
<dbReference type="PANTHER" id="PTHR13932">
    <property type="entry name" value="COPROPORPHYRINIGEN III OXIDASE"/>
    <property type="match status" value="1"/>
</dbReference>
<dbReference type="SFLD" id="SFLDF00288">
    <property type="entry name" value="HemN-like__clustered_with_nucl"/>
    <property type="match status" value="1"/>
</dbReference>
<dbReference type="CDD" id="cd01335">
    <property type="entry name" value="Radical_SAM"/>
    <property type="match status" value="1"/>
</dbReference>
<dbReference type="Proteomes" id="UP000230791">
    <property type="component" value="Unassembled WGS sequence"/>
</dbReference>
<evidence type="ECO:0000256" key="7">
    <source>
        <dbReference type="ARBA" id="ARBA00023004"/>
    </source>
</evidence>